<protein>
    <submittedName>
        <fullName evidence="1">Uncharacterized protein</fullName>
    </submittedName>
</protein>
<evidence type="ECO:0000313" key="1">
    <source>
        <dbReference type="EMBL" id="KAI8551546.1"/>
    </source>
</evidence>
<dbReference type="Proteomes" id="UP001062846">
    <property type="component" value="Chromosome 6"/>
</dbReference>
<sequence>MAHYAKPLSFLLLIWISTSLHVEARERLFFSKVTHTATTTTNNAMDSESPQLATAPEPAPTAETKPSETSNIGYGALHGQESNEFLPTTTKTTAATTAAAAAPTTTDSTVVFPYDENEIQTEKLSDENYKKEETAAGYTDDRDNNNSGYSNNQNTYNANGYTGNYNGRNGYVMSEKLGMSDTRFMEHGKYFYNAESENNYYSANGYGSETGNGNIEGYDNGNGENEFDSMEEYERQQGYYPQSQEEYVP</sequence>
<accession>A0ACC0NE69</accession>
<proteinExistence type="predicted"/>
<evidence type="ECO:0000313" key="2">
    <source>
        <dbReference type="Proteomes" id="UP001062846"/>
    </source>
</evidence>
<keyword evidence="2" id="KW-1185">Reference proteome</keyword>
<gene>
    <name evidence="1" type="ORF">RHMOL_Rhmol06G0195300</name>
</gene>
<organism evidence="1 2">
    <name type="scientific">Rhododendron molle</name>
    <name type="common">Chinese azalea</name>
    <name type="synonym">Azalea mollis</name>
    <dbReference type="NCBI Taxonomy" id="49168"/>
    <lineage>
        <taxon>Eukaryota</taxon>
        <taxon>Viridiplantae</taxon>
        <taxon>Streptophyta</taxon>
        <taxon>Embryophyta</taxon>
        <taxon>Tracheophyta</taxon>
        <taxon>Spermatophyta</taxon>
        <taxon>Magnoliopsida</taxon>
        <taxon>eudicotyledons</taxon>
        <taxon>Gunneridae</taxon>
        <taxon>Pentapetalae</taxon>
        <taxon>asterids</taxon>
        <taxon>Ericales</taxon>
        <taxon>Ericaceae</taxon>
        <taxon>Ericoideae</taxon>
        <taxon>Rhodoreae</taxon>
        <taxon>Rhododendron</taxon>
    </lineage>
</organism>
<reference evidence="1" key="1">
    <citation type="submission" date="2022-02" db="EMBL/GenBank/DDBJ databases">
        <title>Plant Genome Project.</title>
        <authorList>
            <person name="Zhang R.-G."/>
        </authorList>
    </citation>
    <scope>NUCLEOTIDE SEQUENCE</scope>
    <source>
        <strain evidence="1">AT1</strain>
    </source>
</reference>
<comment type="caution">
    <text evidence="1">The sequence shown here is derived from an EMBL/GenBank/DDBJ whole genome shotgun (WGS) entry which is preliminary data.</text>
</comment>
<dbReference type="EMBL" id="CM046393">
    <property type="protein sequence ID" value="KAI8551546.1"/>
    <property type="molecule type" value="Genomic_DNA"/>
</dbReference>
<name>A0ACC0NE69_RHOML</name>